<name>A0A834FR58_ORYME</name>
<dbReference type="Proteomes" id="UP000646548">
    <property type="component" value="Unassembled WGS sequence"/>
</dbReference>
<proteinExistence type="predicted"/>
<protein>
    <submittedName>
        <fullName evidence="2">snRNA-activating protein complex subunit 5</fullName>
    </submittedName>
</protein>
<reference evidence="2" key="1">
    <citation type="journal article" name="BMC Genomics">
        <title>Long-read sequencing and de novo genome assembly of marine medaka (Oryzias melastigma).</title>
        <authorList>
            <person name="Liang P."/>
            <person name="Saqib H.S.A."/>
            <person name="Ni X."/>
            <person name="Shen Y."/>
        </authorList>
    </citation>
    <scope>NUCLEOTIDE SEQUENCE</scope>
    <source>
        <strain evidence="2">Bigg-433</strain>
    </source>
</reference>
<evidence type="ECO:0000256" key="1">
    <source>
        <dbReference type="SAM" id="MobiDB-lite"/>
    </source>
</evidence>
<dbReference type="AlphaFoldDB" id="A0A834FR58"/>
<feature type="region of interest" description="Disordered" evidence="1">
    <location>
        <begin position="225"/>
        <end position="266"/>
    </location>
</feature>
<evidence type="ECO:0000313" key="2">
    <source>
        <dbReference type="EMBL" id="KAF6738923.1"/>
    </source>
</evidence>
<dbReference type="EMBL" id="WKFB01000018">
    <property type="protein sequence ID" value="KAF6738923.1"/>
    <property type="molecule type" value="Genomic_DNA"/>
</dbReference>
<dbReference type="GO" id="GO:0006366">
    <property type="term" value="P:transcription by RNA polymerase II"/>
    <property type="evidence" value="ECO:0007669"/>
    <property type="project" value="InterPro"/>
</dbReference>
<evidence type="ECO:0000313" key="3">
    <source>
        <dbReference type="Proteomes" id="UP000646548"/>
    </source>
</evidence>
<dbReference type="PANTHER" id="PTHR15333">
    <property type="entry name" value="SNRNA-ACTIVATING PROTEIN COMPLEX SUBUNIT 5"/>
    <property type="match status" value="1"/>
</dbReference>
<feature type="compositionally biased region" description="Acidic residues" evidence="1">
    <location>
        <begin position="228"/>
        <end position="266"/>
    </location>
</feature>
<dbReference type="GO" id="GO:0006384">
    <property type="term" value="P:transcription initiation at RNA polymerase III promoter"/>
    <property type="evidence" value="ECO:0007669"/>
    <property type="project" value="InterPro"/>
</dbReference>
<dbReference type="InterPro" id="IPR029138">
    <property type="entry name" value="SNAPC5"/>
</dbReference>
<accession>A0A834FR58</accession>
<dbReference type="Pfam" id="PF15497">
    <property type="entry name" value="SNAPC5"/>
    <property type="match status" value="1"/>
</dbReference>
<gene>
    <name evidence="2" type="ORF">FQA47_005901</name>
</gene>
<comment type="caution">
    <text evidence="2">The sequence shown here is derived from an EMBL/GenBank/DDBJ whole genome shotgun (WGS) entry which is preliminary data.</text>
</comment>
<dbReference type="PANTHER" id="PTHR15333:SF2">
    <property type="entry name" value="SNRNA-ACTIVATING PROTEIN COMPLEX SUBUNIT 5"/>
    <property type="match status" value="1"/>
</dbReference>
<organism evidence="2 3">
    <name type="scientific">Oryzias melastigma</name>
    <name type="common">Marine medaka</name>
    <dbReference type="NCBI Taxonomy" id="30732"/>
    <lineage>
        <taxon>Eukaryota</taxon>
        <taxon>Metazoa</taxon>
        <taxon>Chordata</taxon>
        <taxon>Craniata</taxon>
        <taxon>Vertebrata</taxon>
        <taxon>Euteleostomi</taxon>
        <taxon>Actinopterygii</taxon>
        <taxon>Neopterygii</taxon>
        <taxon>Teleostei</taxon>
        <taxon>Neoteleostei</taxon>
        <taxon>Acanthomorphata</taxon>
        <taxon>Ovalentaria</taxon>
        <taxon>Atherinomorphae</taxon>
        <taxon>Beloniformes</taxon>
        <taxon>Adrianichthyidae</taxon>
        <taxon>Oryziinae</taxon>
        <taxon>Oryzias</taxon>
    </lineage>
</organism>
<sequence length="266" mass="30373">MERLTECMGLWMVIAFSRNHDLTQVAVVAAPRRPSKASLSVLVRTRNTEQTAPEPYTHYSKLPVQLLSNTLTALSQHFRGLTVPSQSKSDQLSNMTKSDKEDHQIASNLHSLFILKHIRAEKPSFSVHDFLRTCRRVLSDGLTGAGNMHSRLQELKKEEETLLKIKVMLQDQLNRLKFEEGTLKSIINAQTEEAGSQRSSAETEVQINLDDESEINRTKLLLNAAVDCDMEEEDEDEEEDDDDEDQEEDENELELVPEEDEEDENY</sequence>
<dbReference type="GO" id="GO:0005634">
    <property type="term" value="C:nucleus"/>
    <property type="evidence" value="ECO:0007669"/>
    <property type="project" value="InterPro"/>
</dbReference>